<dbReference type="Proteomes" id="UP000075714">
    <property type="component" value="Unassembled WGS sequence"/>
</dbReference>
<dbReference type="EMBL" id="LSYV01000024">
    <property type="protein sequence ID" value="KXZ49027.1"/>
    <property type="molecule type" value="Genomic_DNA"/>
</dbReference>
<accession>A0A150GGU5</accession>
<feature type="compositionally biased region" description="Pro residues" evidence="2">
    <location>
        <begin position="376"/>
        <end position="385"/>
    </location>
</feature>
<feature type="compositionally biased region" description="Gly residues" evidence="2">
    <location>
        <begin position="977"/>
        <end position="987"/>
    </location>
</feature>
<feature type="compositionally biased region" description="Low complexity" evidence="2">
    <location>
        <begin position="146"/>
        <end position="156"/>
    </location>
</feature>
<dbReference type="AlphaFoldDB" id="A0A150GGU5"/>
<feature type="compositionally biased region" description="Gly residues" evidence="2">
    <location>
        <begin position="450"/>
        <end position="466"/>
    </location>
</feature>
<organism evidence="3 4">
    <name type="scientific">Gonium pectorale</name>
    <name type="common">Green alga</name>
    <dbReference type="NCBI Taxonomy" id="33097"/>
    <lineage>
        <taxon>Eukaryota</taxon>
        <taxon>Viridiplantae</taxon>
        <taxon>Chlorophyta</taxon>
        <taxon>core chlorophytes</taxon>
        <taxon>Chlorophyceae</taxon>
        <taxon>CS clade</taxon>
        <taxon>Chlamydomonadales</taxon>
        <taxon>Volvocaceae</taxon>
        <taxon>Gonium</taxon>
    </lineage>
</organism>
<feature type="compositionally biased region" description="Low complexity" evidence="2">
    <location>
        <begin position="920"/>
        <end position="936"/>
    </location>
</feature>
<feature type="region of interest" description="Disordered" evidence="2">
    <location>
        <begin position="146"/>
        <end position="188"/>
    </location>
</feature>
<feature type="region of interest" description="Disordered" evidence="2">
    <location>
        <begin position="422"/>
        <end position="466"/>
    </location>
</feature>
<feature type="compositionally biased region" description="Low complexity" evidence="2">
    <location>
        <begin position="988"/>
        <end position="999"/>
    </location>
</feature>
<feature type="region of interest" description="Disordered" evidence="2">
    <location>
        <begin position="57"/>
        <end position="115"/>
    </location>
</feature>
<feature type="compositionally biased region" description="Low complexity" evidence="2">
    <location>
        <begin position="964"/>
        <end position="976"/>
    </location>
</feature>
<feature type="compositionally biased region" description="Gly residues" evidence="2">
    <location>
        <begin position="616"/>
        <end position="636"/>
    </location>
</feature>
<feature type="region of interest" description="Disordered" evidence="2">
    <location>
        <begin position="570"/>
        <end position="594"/>
    </location>
</feature>
<feature type="compositionally biased region" description="Low complexity" evidence="2">
    <location>
        <begin position="88"/>
        <end position="106"/>
    </location>
</feature>
<reference evidence="4" key="1">
    <citation type="journal article" date="2016" name="Nat. Commun.">
        <title>The Gonium pectorale genome demonstrates co-option of cell cycle regulation during the evolution of multicellularity.</title>
        <authorList>
            <person name="Hanschen E.R."/>
            <person name="Marriage T.N."/>
            <person name="Ferris P.J."/>
            <person name="Hamaji T."/>
            <person name="Toyoda A."/>
            <person name="Fujiyama A."/>
            <person name="Neme R."/>
            <person name="Noguchi H."/>
            <person name="Minakuchi Y."/>
            <person name="Suzuki M."/>
            <person name="Kawai-Toyooka H."/>
            <person name="Smith D.R."/>
            <person name="Sparks H."/>
            <person name="Anderson J."/>
            <person name="Bakaric R."/>
            <person name="Luria V."/>
            <person name="Karger A."/>
            <person name="Kirschner M.W."/>
            <person name="Durand P.M."/>
            <person name="Michod R.E."/>
            <person name="Nozaki H."/>
            <person name="Olson B.J."/>
        </authorList>
    </citation>
    <scope>NUCLEOTIDE SEQUENCE [LARGE SCALE GENOMIC DNA]</scope>
    <source>
        <strain evidence="4">NIES-2863</strain>
    </source>
</reference>
<evidence type="ECO:0000256" key="2">
    <source>
        <dbReference type="SAM" id="MobiDB-lite"/>
    </source>
</evidence>
<proteinExistence type="predicted"/>
<gene>
    <name evidence="3" type="ORF">GPECTOR_23g115</name>
</gene>
<keyword evidence="1" id="KW-0175">Coiled coil</keyword>
<dbReference type="OrthoDB" id="553328at2759"/>
<protein>
    <submittedName>
        <fullName evidence="3">Uncharacterized protein</fullName>
    </submittedName>
</protein>
<feature type="region of interest" description="Disordered" evidence="2">
    <location>
        <begin position="335"/>
        <end position="356"/>
    </location>
</feature>
<keyword evidence="4" id="KW-1185">Reference proteome</keyword>
<evidence type="ECO:0000313" key="4">
    <source>
        <dbReference type="Proteomes" id="UP000075714"/>
    </source>
</evidence>
<evidence type="ECO:0000256" key="1">
    <source>
        <dbReference type="SAM" id="Coils"/>
    </source>
</evidence>
<evidence type="ECO:0000313" key="3">
    <source>
        <dbReference type="EMBL" id="KXZ49027.1"/>
    </source>
</evidence>
<name>A0A150GGU5_GONPE</name>
<feature type="region of interest" description="Disordered" evidence="2">
    <location>
        <begin position="515"/>
        <end position="542"/>
    </location>
</feature>
<comment type="caution">
    <text evidence="3">The sequence shown here is derived from an EMBL/GenBank/DDBJ whole genome shotgun (WGS) entry which is preliminary data.</text>
</comment>
<feature type="region of interest" description="Disordered" evidence="2">
    <location>
        <begin position="612"/>
        <end position="636"/>
    </location>
</feature>
<feature type="region of interest" description="Disordered" evidence="2">
    <location>
        <begin position="898"/>
        <end position="1018"/>
    </location>
</feature>
<sequence length="1018" mass="98495">MAPANSLVGSPTAGASAAGLLGAVFTGISTLGQRATDILTQLDHDFESIFTGGLDEEEDVAPGAAGDDGMSAAEGLGASGPRRSGDGAAPARKIASPAAAQPGQQADGERRSAGGGGNLSAAFAAAGQDGRAAVAGVQSAAGAAAGASQGSRLAAATQQRERPGVHGMAPADQHGAVPGGTCGLSPVPPLEAARHAARDAEARADAAEARAAERLAEAEAARAEFAAARAEAEAARVRAEAAEAREAELRMRVEAAQVEAGGLQERLRSLGAELAASHTRCGELEQELAHTRHQLCSTIAAAAALPYVPASRPASPVVGPGQALSPEAAAAAAAAGLDSASATPSQLHPSPPLLHPRSGAAVAAAVAAAAGSLPPTGTPPRPSTGPPASSTTSATAGLVVATSTRFSPHAVSSTSPLGTAVAASTAASGGGGHSRRPSLGSAGHSRRGSFGSGRGGVAAPATGGGGGSDELVEAALVAQLTAALADKARLARENDLLTRQIESLQELLEYAAQHAHMGSDSRGGSHPGDDGEDGLGHGGGDAAHAFCGSAAVVEEEEAESSEDYYARFWRTGDTPPAASGPTPPEEEEHGQSPLSTPMAAIAAALSLELGGADAAGDGGQEGSSGGGVSDGGGPIGPYGNLLNDGYHSGIVASRTRHDVYGEYDSGPNSAASASPVHQGWHFTPNAPPAAAAAAANVAAAVRELRFAVTPVNLAGASVRTPDVSFGGTPLSCATGAFSEAGTPLSEAAGPSSGPETPTTTRTPPPGAVGLFLAADAGTPPLSGVSGLGLSPDLEPPGSVASDGLGALSVGGSISLASLRASPEAAASANAAAGTDGCDDDDHAPAAARAAEAEPIDEVAAAAAAHSLPPRTFSYPEGWEVLDEAGEVVPRERLVAAALEPHSPAPAGEVDRDGAGGSVSAGPNSPAAGRAGAALPAQGQEVESGRAAGGSWRDGSTGQEAQLRSPGAAAPGGKAVQGAGGAGGGVSGPGAAAAAAGVSPQPRPMMERTNILGPSHALA</sequence>
<feature type="region of interest" description="Disordered" evidence="2">
    <location>
        <begin position="741"/>
        <end position="774"/>
    </location>
</feature>
<feature type="coiled-coil region" evidence="1">
    <location>
        <begin position="190"/>
        <end position="273"/>
    </location>
</feature>
<feature type="region of interest" description="Disordered" evidence="2">
    <location>
        <begin position="371"/>
        <end position="394"/>
    </location>
</feature>
<feature type="region of interest" description="Disordered" evidence="2">
    <location>
        <begin position="830"/>
        <end position="852"/>
    </location>
</feature>